<feature type="transmembrane region" description="Helical" evidence="2">
    <location>
        <begin position="41"/>
        <end position="62"/>
    </location>
</feature>
<keyword evidence="2" id="KW-1133">Transmembrane helix</keyword>
<protein>
    <submittedName>
        <fullName evidence="4">Thioredoxin domain-containing protein</fullName>
    </submittedName>
</protein>
<comment type="caution">
    <text evidence="4">The sequence shown here is derived from an EMBL/GenBank/DDBJ whole genome shotgun (WGS) entry which is preliminary data.</text>
</comment>
<keyword evidence="5" id="KW-1185">Reference proteome</keyword>
<dbReference type="EMBL" id="WHZV01000006">
    <property type="protein sequence ID" value="NEG55636.1"/>
    <property type="molecule type" value="Genomic_DNA"/>
</dbReference>
<dbReference type="Gene3D" id="3.40.30.10">
    <property type="entry name" value="Glutaredoxin"/>
    <property type="match status" value="1"/>
</dbReference>
<evidence type="ECO:0000313" key="5">
    <source>
        <dbReference type="Proteomes" id="UP000483293"/>
    </source>
</evidence>
<evidence type="ECO:0000259" key="3">
    <source>
        <dbReference type="Pfam" id="PF13462"/>
    </source>
</evidence>
<dbReference type="AlphaFoldDB" id="A0A6L9SSP6"/>
<dbReference type="InterPro" id="IPR012336">
    <property type="entry name" value="Thioredoxin-like_fold"/>
</dbReference>
<sequence length="325" mass="34909">MATNANKDQKRKTRAARRAAEEAAAKARAEQAAKERKQQTIIGAIVVAVVVVLVAVAGIAIWRSHVASQNSGDNLSVDQAYAKLQEVKDKPSTADEKGGILVSQSGVGKKVDGAPTVQVYMDFMCSGCGNFERASGETLEKMVLAGQINLELHPMSFGDTWSTDKYSTRAANMLLSITEQDQDPEHILGFIRNMYADDFQPAENSGVKTSDDQMKKQATKAGVSQKVADASVTDKYTKWLDAINVYNPKRSELFNVSGTYKGQMTTPTVLINGKYWDMNELTTAGMTSKEGLITSLGLTDAQVGVEGQMPSIGASGKPVSVTTGK</sequence>
<keyword evidence="2" id="KW-0472">Membrane</keyword>
<organism evidence="4 5">
    <name type="scientific">Bifidobacterium platyrrhinorum</name>
    <dbReference type="NCBI Taxonomy" id="2661628"/>
    <lineage>
        <taxon>Bacteria</taxon>
        <taxon>Bacillati</taxon>
        <taxon>Actinomycetota</taxon>
        <taxon>Actinomycetes</taxon>
        <taxon>Bifidobacteriales</taxon>
        <taxon>Bifidobacteriaceae</taxon>
        <taxon>Bifidobacterium</taxon>
    </lineage>
</organism>
<evidence type="ECO:0000313" key="4">
    <source>
        <dbReference type="EMBL" id="NEG55636.1"/>
    </source>
</evidence>
<evidence type="ECO:0000256" key="1">
    <source>
        <dbReference type="SAM" id="MobiDB-lite"/>
    </source>
</evidence>
<dbReference type="Proteomes" id="UP000483293">
    <property type="component" value="Unassembled WGS sequence"/>
</dbReference>
<dbReference type="Pfam" id="PF13462">
    <property type="entry name" value="Thioredoxin_4"/>
    <property type="match status" value="1"/>
</dbReference>
<dbReference type="RefSeq" id="WP_163197384.1">
    <property type="nucleotide sequence ID" value="NZ_WHZV01000006.1"/>
</dbReference>
<feature type="domain" description="Thioredoxin-like fold" evidence="3">
    <location>
        <begin position="115"/>
        <end position="277"/>
    </location>
</feature>
<evidence type="ECO:0000256" key="2">
    <source>
        <dbReference type="SAM" id="Phobius"/>
    </source>
</evidence>
<proteinExistence type="predicted"/>
<accession>A0A6L9SSP6</accession>
<reference evidence="4 5" key="1">
    <citation type="submission" date="2019-10" db="EMBL/GenBank/DDBJ databases">
        <title>Bifidobacterium from non-human primates.</title>
        <authorList>
            <person name="Modesto M."/>
        </authorList>
    </citation>
    <scope>NUCLEOTIDE SEQUENCE [LARGE SCALE GENOMIC DNA]</scope>
    <source>
        <strain evidence="4 5">SMA15</strain>
    </source>
</reference>
<dbReference type="SUPFAM" id="SSF52833">
    <property type="entry name" value="Thioredoxin-like"/>
    <property type="match status" value="1"/>
</dbReference>
<feature type="region of interest" description="Disordered" evidence="1">
    <location>
        <begin position="1"/>
        <end position="23"/>
    </location>
</feature>
<keyword evidence="2" id="KW-0812">Transmembrane</keyword>
<name>A0A6L9SSP6_9BIFI</name>
<gene>
    <name evidence="4" type="ORF">GFD21_07665</name>
</gene>
<dbReference type="InterPro" id="IPR036249">
    <property type="entry name" value="Thioredoxin-like_sf"/>
</dbReference>